<organism evidence="5">
    <name type="scientific">Corethrella appendiculata</name>
    <dbReference type="NCBI Taxonomy" id="1370023"/>
    <lineage>
        <taxon>Eukaryota</taxon>
        <taxon>Metazoa</taxon>
        <taxon>Ecdysozoa</taxon>
        <taxon>Arthropoda</taxon>
        <taxon>Hexapoda</taxon>
        <taxon>Insecta</taxon>
        <taxon>Pterygota</taxon>
        <taxon>Neoptera</taxon>
        <taxon>Endopterygota</taxon>
        <taxon>Diptera</taxon>
        <taxon>Nematocera</taxon>
        <taxon>Culicoidea</taxon>
        <taxon>Chaoboridae</taxon>
        <taxon>Corethrella</taxon>
    </lineage>
</organism>
<dbReference type="AlphaFoldDB" id="U5EU06"/>
<feature type="domain" description="EF-hand" evidence="4">
    <location>
        <begin position="147"/>
        <end position="172"/>
    </location>
</feature>
<name>U5EU06_9DIPT</name>
<evidence type="ECO:0000259" key="4">
    <source>
        <dbReference type="PROSITE" id="PS50222"/>
    </source>
</evidence>
<sequence length="199" mass="22087">MADCKLLFLIVSTTTILLCCHTINATPARQLALAASRVSKIPRSIRAPFRNSEMMTARGFGKRRVVLGGPGGGGGGRHFQTNEEIPWNYEKREIKYLNDLSQQQQDLSDSIQQLLSEQSSLPDNIPIDWLTNELSTNPHLIKNILQRFIDTNKDGFLSPNELLAALTALSQQQQQQLQQQSSSATGSSNNNSNDSNDLY</sequence>
<keyword evidence="1" id="KW-0106">Calcium</keyword>
<dbReference type="PROSITE" id="PS50222">
    <property type="entry name" value="EF_HAND_2"/>
    <property type="match status" value="1"/>
</dbReference>
<evidence type="ECO:0000256" key="1">
    <source>
        <dbReference type="ARBA" id="ARBA00022837"/>
    </source>
</evidence>
<accession>U5EU06</accession>
<evidence type="ECO:0000313" key="5">
    <source>
        <dbReference type="EMBL" id="JAB55762.1"/>
    </source>
</evidence>
<dbReference type="SUPFAM" id="SSF47473">
    <property type="entry name" value="EF-hand"/>
    <property type="match status" value="1"/>
</dbReference>
<feature type="signal peptide" evidence="3">
    <location>
        <begin position="1"/>
        <end position="25"/>
    </location>
</feature>
<protein>
    <submittedName>
        <fullName evidence="5">Putative allatotropin</fullName>
    </submittedName>
</protein>
<feature type="region of interest" description="Disordered" evidence="2">
    <location>
        <begin position="174"/>
        <end position="199"/>
    </location>
</feature>
<dbReference type="InterPro" id="IPR011992">
    <property type="entry name" value="EF-hand-dom_pair"/>
</dbReference>
<dbReference type="InterPro" id="IPR018247">
    <property type="entry name" value="EF_Hand_1_Ca_BS"/>
</dbReference>
<proteinExistence type="evidence at transcript level"/>
<evidence type="ECO:0000256" key="3">
    <source>
        <dbReference type="SAM" id="SignalP"/>
    </source>
</evidence>
<keyword evidence="3" id="KW-0732">Signal</keyword>
<feature type="chain" id="PRO_5004659727" evidence="3">
    <location>
        <begin position="26"/>
        <end position="199"/>
    </location>
</feature>
<reference evidence="5" key="1">
    <citation type="journal article" date="2014" name="Insect Biochem. Mol. Biol.">
        <title>An insight into the sialome of the frog biting fly, Corethrella appendiculata.</title>
        <authorList>
            <person name="Ribeiro J.M.C."/>
            <person name="Chagas A.C."/>
            <person name="Pham V.M."/>
            <person name="Lounibos L.P."/>
            <person name="Calvo E."/>
        </authorList>
    </citation>
    <scope>NUCLEOTIDE SEQUENCE</scope>
    <source>
        <tissue evidence="5">Salivary glands</tissue>
    </source>
</reference>
<evidence type="ECO:0000256" key="2">
    <source>
        <dbReference type="SAM" id="MobiDB-lite"/>
    </source>
</evidence>
<dbReference type="EMBL" id="GANO01004109">
    <property type="protein sequence ID" value="JAB55762.1"/>
    <property type="molecule type" value="mRNA"/>
</dbReference>
<dbReference type="GO" id="GO:0005509">
    <property type="term" value="F:calcium ion binding"/>
    <property type="evidence" value="ECO:0007669"/>
    <property type="project" value="InterPro"/>
</dbReference>
<dbReference type="PROSITE" id="PS00018">
    <property type="entry name" value="EF_HAND_1"/>
    <property type="match status" value="1"/>
</dbReference>
<dbReference type="InterPro" id="IPR002048">
    <property type="entry name" value="EF_hand_dom"/>
</dbReference>